<proteinExistence type="predicted"/>
<reference evidence="1 2" key="1">
    <citation type="submission" date="2018-10" db="EMBL/GenBank/DDBJ databases">
        <title>GWAS and RNA-Seq identify cryptic mechanisms of antimicrobial resistance in Acinetobacter baumannii.</title>
        <authorList>
            <person name="Sahl J.W."/>
        </authorList>
    </citation>
    <scope>NUCLEOTIDE SEQUENCE [LARGE SCALE GENOMIC DNA]</scope>
    <source>
        <strain evidence="1 2">TG28175</strain>
    </source>
</reference>
<organism evidence="1 2">
    <name type="scientific">Acinetobacter baumannii</name>
    <dbReference type="NCBI Taxonomy" id="470"/>
    <lineage>
        <taxon>Bacteria</taxon>
        <taxon>Pseudomonadati</taxon>
        <taxon>Pseudomonadota</taxon>
        <taxon>Gammaproteobacteria</taxon>
        <taxon>Moraxellales</taxon>
        <taxon>Moraxellaceae</taxon>
        <taxon>Acinetobacter</taxon>
        <taxon>Acinetobacter calcoaceticus/baumannii complex</taxon>
    </lineage>
</organism>
<protein>
    <submittedName>
        <fullName evidence="1">Regulatory protein RecX</fullName>
    </submittedName>
</protein>
<evidence type="ECO:0000313" key="1">
    <source>
        <dbReference type="EMBL" id="RSR11477.1"/>
    </source>
</evidence>
<dbReference type="Proteomes" id="UP000280073">
    <property type="component" value="Unassembled WGS sequence"/>
</dbReference>
<evidence type="ECO:0000313" key="2">
    <source>
        <dbReference type="Proteomes" id="UP000280073"/>
    </source>
</evidence>
<feature type="non-terminal residue" evidence="1">
    <location>
        <position position="42"/>
    </location>
</feature>
<sequence>MFKRNDEQSQQRPPLTGQRLRSYAFALLTRRDYSKAELIEKL</sequence>
<accession>A0A429M3W6</accession>
<dbReference type="EMBL" id="RFDI01002712">
    <property type="protein sequence ID" value="RSR11477.1"/>
    <property type="molecule type" value="Genomic_DNA"/>
</dbReference>
<gene>
    <name evidence="1" type="ORF">EA686_29660</name>
</gene>
<comment type="caution">
    <text evidence="1">The sequence shown here is derived from an EMBL/GenBank/DDBJ whole genome shotgun (WGS) entry which is preliminary data.</text>
</comment>
<name>A0A429M3W6_ACIBA</name>
<dbReference type="AlphaFoldDB" id="A0A429M3W6"/>